<organism evidence="2 3">
    <name type="scientific">Ferroplasma acidiphilum</name>
    <dbReference type="NCBI Taxonomy" id="74969"/>
    <lineage>
        <taxon>Archaea</taxon>
        <taxon>Methanobacteriati</taxon>
        <taxon>Thermoplasmatota</taxon>
        <taxon>Thermoplasmata</taxon>
        <taxon>Thermoplasmatales</taxon>
        <taxon>Ferroplasmaceae</taxon>
        <taxon>Ferroplasma</taxon>
    </lineage>
</organism>
<dbReference type="Gene3D" id="3.40.50.20">
    <property type="match status" value="1"/>
</dbReference>
<dbReference type="SUPFAM" id="SSF52440">
    <property type="entry name" value="PreATP-grasp domain"/>
    <property type="match status" value="1"/>
</dbReference>
<dbReference type="Proteomes" id="UP000546917">
    <property type="component" value="Unassembled WGS sequence"/>
</dbReference>
<comment type="caution">
    <text evidence="2">The sequence shown here is derived from an EMBL/GenBank/DDBJ whole genome shotgun (WGS) entry which is preliminary data.</text>
</comment>
<accession>A0A7K4FRH5</accession>
<reference evidence="2 3" key="1">
    <citation type="submission" date="2020-05" db="EMBL/GenBank/DDBJ databases">
        <authorList>
            <person name="Zhang R."/>
        </authorList>
    </citation>
    <scope>NUCLEOTIDE SEQUENCE [LARGE SCALE GENOMIC DNA]</scope>
    <source>
        <strain evidence="2 3">DSM 28986</strain>
    </source>
</reference>
<evidence type="ECO:0000259" key="1">
    <source>
        <dbReference type="Pfam" id="PF22626"/>
    </source>
</evidence>
<proteinExistence type="predicted"/>
<feature type="domain" description="LysX/ArgX preATP-grasp" evidence="1">
    <location>
        <begin position="4"/>
        <end position="81"/>
    </location>
</feature>
<dbReference type="Pfam" id="PF22626">
    <property type="entry name" value="LysX_preATP_grasp"/>
    <property type="match status" value="1"/>
</dbReference>
<gene>
    <name evidence="2" type="ORF">HLB00_08645</name>
</gene>
<feature type="non-terminal residue" evidence="2">
    <location>
        <position position="112"/>
    </location>
</feature>
<dbReference type="InterPro" id="IPR054562">
    <property type="entry name" value="LysX/ArgX_preATP_grasp"/>
</dbReference>
<dbReference type="AlphaFoldDB" id="A0A7K4FRH5"/>
<sequence>MLTFIYDSISWEEKELIKGLQLEGVKLNLVNAKDNALNLTGKLDFEGTAIIRCMSSRRSLYYSYILESHGIKTINSFNTCNIAGNKVFTTSYLYKNGIKTPETLVSFSHDNA</sequence>
<dbReference type="EMBL" id="JABGBP010000323">
    <property type="protein sequence ID" value="NOL60889.1"/>
    <property type="molecule type" value="Genomic_DNA"/>
</dbReference>
<name>A0A7K4FRH5_9ARCH</name>
<evidence type="ECO:0000313" key="2">
    <source>
        <dbReference type="EMBL" id="NOL60889.1"/>
    </source>
</evidence>
<evidence type="ECO:0000313" key="3">
    <source>
        <dbReference type="Proteomes" id="UP000546917"/>
    </source>
</evidence>
<protein>
    <recommendedName>
        <fullName evidence="1">LysX/ArgX preATP-grasp domain-containing protein</fullName>
    </recommendedName>
</protein>
<dbReference type="InterPro" id="IPR016185">
    <property type="entry name" value="PreATP-grasp_dom_sf"/>
</dbReference>